<dbReference type="Pfam" id="PF02518">
    <property type="entry name" value="HATPase_c"/>
    <property type="match status" value="1"/>
</dbReference>
<dbReference type="InterPro" id="IPR050428">
    <property type="entry name" value="TCS_sensor_his_kinase"/>
</dbReference>
<dbReference type="Gene3D" id="3.30.565.10">
    <property type="entry name" value="Histidine kinase-like ATPase, C-terminal domain"/>
    <property type="match status" value="1"/>
</dbReference>
<dbReference type="SUPFAM" id="SSF47384">
    <property type="entry name" value="Homodimeric domain of signal transducing histidine kinase"/>
    <property type="match status" value="1"/>
</dbReference>
<keyword evidence="9" id="KW-0902">Two-component regulatory system</keyword>
<proteinExistence type="predicted"/>
<dbReference type="SMART" id="SM00388">
    <property type="entry name" value="HisKA"/>
    <property type="match status" value="1"/>
</dbReference>
<dbReference type="SUPFAM" id="SSF55874">
    <property type="entry name" value="ATPase domain of HSP90 chaperone/DNA topoisomerase II/histidine kinase"/>
    <property type="match status" value="1"/>
</dbReference>
<dbReference type="PROSITE" id="PS50109">
    <property type="entry name" value="HIS_KIN"/>
    <property type="match status" value="1"/>
</dbReference>
<keyword evidence="6 10" id="KW-0812">Transmembrane</keyword>
<evidence type="ECO:0000256" key="2">
    <source>
        <dbReference type="ARBA" id="ARBA00004370"/>
    </source>
</evidence>
<dbReference type="SMART" id="SM00387">
    <property type="entry name" value="HATPase_c"/>
    <property type="match status" value="1"/>
</dbReference>
<keyword evidence="4" id="KW-0597">Phosphoprotein</keyword>
<evidence type="ECO:0000256" key="5">
    <source>
        <dbReference type="ARBA" id="ARBA00022679"/>
    </source>
</evidence>
<dbReference type="GO" id="GO:0005886">
    <property type="term" value="C:plasma membrane"/>
    <property type="evidence" value="ECO:0007669"/>
    <property type="project" value="TreeGrafter"/>
</dbReference>
<comment type="catalytic activity">
    <reaction evidence="1">
        <text>ATP + protein L-histidine = ADP + protein N-phospho-L-histidine.</text>
        <dbReference type="EC" id="2.7.13.3"/>
    </reaction>
</comment>
<dbReference type="GO" id="GO:0000155">
    <property type="term" value="F:phosphorelay sensor kinase activity"/>
    <property type="evidence" value="ECO:0007669"/>
    <property type="project" value="InterPro"/>
</dbReference>
<comment type="caution">
    <text evidence="13">The sequence shown here is derived from an EMBL/GenBank/DDBJ whole genome shotgun (WGS) entry which is preliminary data.</text>
</comment>
<evidence type="ECO:0000259" key="11">
    <source>
        <dbReference type="PROSITE" id="PS50109"/>
    </source>
</evidence>
<evidence type="ECO:0000256" key="9">
    <source>
        <dbReference type="ARBA" id="ARBA00023012"/>
    </source>
</evidence>
<reference evidence="13 14" key="1">
    <citation type="journal article" date="2012" name="J. Bacteriol.">
        <title>Genome Sequence of Idiomarina xiamenensis Type Strain 10-D-4.</title>
        <authorList>
            <person name="Lai Q."/>
            <person name="Wang L."/>
            <person name="Wang W."/>
            <person name="Shao Z."/>
        </authorList>
    </citation>
    <scope>NUCLEOTIDE SEQUENCE [LARGE SCALE GENOMIC DNA]</scope>
    <source>
        <strain evidence="13 14">10-D-4</strain>
    </source>
</reference>
<dbReference type="CDD" id="cd00082">
    <property type="entry name" value="HisKA"/>
    <property type="match status" value="1"/>
</dbReference>
<keyword evidence="10" id="KW-0472">Membrane</keyword>
<feature type="domain" description="Histidine kinase" evidence="11">
    <location>
        <begin position="257"/>
        <end position="464"/>
    </location>
</feature>
<dbReference type="InterPro" id="IPR036097">
    <property type="entry name" value="HisK_dim/P_sf"/>
</dbReference>
<dbReference type="Proteomes" id="UP000014115">
    <property type="component" value="Unassembled WGS sequence"/>
</dbReference>
<dbReference type="Pfam" id="PF00512">
    <property type="entry name" value="HisKA"/>
    <property type="match status" value="1"/>
</dbReference>
<dbReference type="InterPro" id="IPR003661">
    <property type="entry name" value="HisK_dim/P_dom"/>
</dbReference>
<accession>K2KWP1</accession>
<feature type="transmembrane region" description="Helical" evidence="10">
    <location>
        <begin position="12"/>
        <end position="35"/>
    </location>
</feature>
<dbReference type="PANTHER" id="PTHR45436:SF5">
    <property type="entry name" value="SENSOR HISTIDINE KINASE TRCS"/>
    <property type="match status" value="1"/>
</dbReference>
<dbReference type="EC" id="2.7.13.3" evidence="3"/>
<evidence type="ECO:0000256" key="10">
    <source>
        <dbReference type="SAM" id="Phobius"/>
    </source>
</evidence>
<dbReference type="EMBL" id="AMRG01000012">
    <property type="protein sequence ID" value="EKE82075.1"/>
    <property type="molecule type" value="Genomic_DNA"/>
</dbReference>
<name>K2KWP1_9GAMM</name>
<evidence type="ECO:0000256" key="1">
    <source>
        <dbReference type="ARBA" id="ARBA00000085"/>
    </source>
</evidence>
<dbReference type="OrthoDB" id="9804645at2"/>
<dbReference type="eggNOG" id="COG2205">
    <property type="taxonomic scope" value="Bacteria"/>
</dbReference>
<keyword evidence="5" id="KW-0808">Transferase</keyword>
<protein>
    <recommendedName>
        <fullName evidence="3">histidine kinase</fullName>
        <ecNumber evidence="3">2.7.13.3</ecNumber>
    </recommendedName>
</protein>
<dbReference type="InterPro" id="IPR036890">
    <property type="entry name" value="HATPase_C_sf"/>
</dbReference>
<dbReference type="PROSITE" id="PS50885">
    <property type="entry name" value="HAMP"/>
    <property type="match status" value="1"/>
</dbReference>
<dbReference type="RefSeq" id="WP_008489272.1">
    <property type="nucleotide sequence ID" value="NZ_AMRG01000012.1"/>
</dbReference>
<dbReference type="PATRIC" id="fig|740709.3.peg.1996"/>
<dbReference type="STRING" id="740709.A10D4_09869"/>
<dbReference type="Gene3D" id="1.10.287.130">
    <property type="match status" value="1"/>
</dbReference>
<evidence type="ECO:0000256" key="3">
    <source>
        <dbReference type="ARBA" id="ARBA00012438"/>
    </source>
</evidence>
<keyword evidence="7 13" id="KW-0418">Kinase</keyword>
<dbReference type="InterPro" id="IPR005467">
    <property type="entry name" value="His_kinase_dom"/>
</dbReference>
<evidence type="ECO:0000259" key="12">
    <source>
        <dbReference type="PROSITE" id="PS50885"/>
    </source>
</evidence>
<evidence type="ECO:0000256" key="8">
    <source>
        <dbReference type="ARBA" id="ARBA00022989"/>
    </source>
</evidence>
<dbReference type="InterPro" id="IPR003660">
    <property type="entry name" value="HAMP_dom"/>
</dbReference>
<keyword evidence="14" id="KW-1185">Reference proteome</keyword>
<evidence type="ECO:0000256" key="6">
    <source>
        <dbReference type="ARBA" id="ARBA00022692"/>
    </source>
</evidence>
<dbReference type="PANTHER" id="PTHR45436">
    <property type="entry name" value="SENSOR HISTIDINE KINASE YKOH"/>
    <property type="match status" value="1"/>
</dbReference>
<evidence type="ECO:0000256" key="4">
    <source>
        <dbReference type="ARBA" id="ARBA00022553"/>
    </source>
</evidence>
<organism evidence="13 14">
    <name type="scientific">Idiomarina xiamenensis 10-D-4</name>
    <dbReference type="NCBI Taxonomy" id="740709"/>
    <lineage>
        <taxon>Bacteria</taxon>
        <taxon>Pseudomonadati</taxon>
        <taxon>Pseudomonadota</taxon>
        <taxon>Gammaproteobacteria</taxon>
        <taxon>Alteromonadales</taxon>
        <taxon>Idiomarinaceae</taxon>
        <taxon>Idiomarina</taxon>
    </lineage>
</organism>
<feature type="transmembrane region" description="Helical" evidence="10">
    <location>
        <begin position="167"/>
        <end position="191"/>
    </location>
</feature>
<keyword evidence="8 10" id="KW-1133">Transmembrane helix</keyword>
<dbReference type="AlphaFoldDB" id="K2KWP1"/>
<feature type="domain" description="HAMP" evidence="12">
    <location>
        <begin position="196"/>
        <end position="249"/>
    </location>
</feature>
<evidence type="ECO:0000256" key="7">
    <source>
        <dbReference type="ARBA" id="ARBA00022777"/>
    </source>
</evidence>
<evidence type="ECO:0000313" key="14">
    <source>
        <dbReference type="Proteomes" id="UP000014115"/>
    </source>
</evidence>
<evidence type="ECO:0000313" key="13">
    <source>
        <dbReference type="EMBL" id="EKE82075.1"/>
    </source>
</evidence>
<gene>
    <name evidence="13" type="ORF">A10D4_09869</name>
</gene>
<sequence length="464" mass="52344">MKSIQGRLVRILSYTITAVVVFILLTVDIAVDSWIDSQFNRAMKSKARMLMTLVEDNSDGVKLDFSDKFMPEFEGKTEPEYFQFWLNGELYKRSDSLDLFSVKQLPYQDVELDQFVILEHKLPGGQDGRILYTKFVPERGSALNSSHQHAEQTLVVAYATSAEGLNFILWLIDIASIVTVISVIVFIRIFVRKSVSSGLSPLNRLNEQIQRLSLANNSAPVTLDEPIAELLPIKDSLNRFIEENRRLYQREKRLTSDISHELKTPITELINLAEVVLRFPDKNTLADDLAPEVLRISNRLRHIVANVMLLHKYDNVALPQDDSVALAQLLSQLVTNTQHATRFELQLDDSQQVRRTNQFALETILTNLLNNALVHGNDSRPIVIKTTTNVAGKAEISVSNVIDEPLSAVELAQLFEPLWQKDAARTSSENYGLGLAIAMTFANAIDAQLSVTQSHQHIHFRLSL</sequence>
<dbReference type="InterPro" id="IPR003594">
    <property type="entry name" value="HATPase_dom"/>
</dbReference>
<comment type="subcellular location">
    <subcellularLocation>
        <location evidence="2">Membrane</location>
    </subcellularLocation>
</comment>